<evidence type="ECO:0000313" key="1">
    <source>
        <dbReference type="EMBL" id="PIT16444.1"/>
    </source>
</evidence>
<evidence type="ECO:0000313" key="2">
    <source>
        <dbReference type="Proteomes" id="UP000231293"/>
    </source>
</evidence>
<dbReference type="Gene3D" id="1.20.120.1490">
    <property type="match status" value="1"/>
</dbReference>
<organism evidence="1 2">
    <name type="scientific">Snodgrassella alvi</name>
    <dbReference type="NCBI Taxonomy" id="1196083"/>
    <lineage>
        <taxon>Bacteria</taxon>
        <taxon>Pseudomonadati</taxon>
        <taxon>Pseudomonadota</taxon>
        <taxon>Betaproteobacteria</taxon>
        <taxon>Neisseriales</taxon>
        <taxon>Neisseriaceae</taxon>
        <taxon>Snodgrassella</taxon>
    </lineage>
</organism>
<dbReference type="AlphaFoldDB" id="A0A2N9WUR4"/>
<gene>
    <name evidence="1" type="ORF">BGI32_04565</name>
</gene>
<evidence type="ECO:0008006" key="3">
    <source>
        <dbReference type="Google" id="ProtNLM"/>
    </source>
</evidence>
<accession>A0A2N9WUR4</accession>
<name>A0A2N9WUR4_9NEIS</name>
<comment type="caution">
    <text evidence="1">The sequence shown here is derived from an EMBL/GenBank/DDBJ whole genome shotgun (WGS) entry which is preliminary data.</text>
</comment>
<dbReference type="EMBL" id="MDVB01000054">
    <property type="protein sequence ID" value="PIT16444.1"/>
    <property type="molecule type" value="Genomic_DNA"/>
</dbReference>
<protein>
    <recommendedName>
        <fullName evidence="3">Periplasmic protein</fullName>
    </recommendedName>
</protein>
<reference evidence="1 2" key="1">
    <citation type="journal article" date="2017" name="MBio">
        <title>Type VI secretion-mediated competition in the bee gut microbiome.</title>
        <authorList>
            <person name="Steele M.I."/>
            <person name="Kwong W.K."/>
            <person name="Powell J.E."/>
            <person name="Whiteley M."/>
            <person name="Moran N.A."/>
        </authorList>
    </citation>
    <scope>NUCLEOTIDE SEQUENCE [LARGE SCALE GENOMIC DNA]</scope>
    <source>
        <strain evidence="1 2">App2-2</strain>
    </source>
</reference>
<dbReference type="Proteomes" id="UP000231293">
    <property type="component" value="Unassembled WGS sequence"/>
</dbReference>
<sequence>MLTFACPAFASGQINCDIRKLELTQMQKARLRFIRMQYKRNHDTNLQHTANNKRKNEQLNQILMQPKFDEAEAKRYVLSHYMPRMQQDVEELKVQYDFLQVLNNQQRQNWINNCLR</sequence>
<proteinExistence type="predicted"/>